<dbReference type="SUPFAM" id="SSF51905">
    <property type="entry name" value="FAD/NAD(P)-binding domain"/>
    <property type="match status" value="1"/>
</dbReference>
<evidence type="ECO:0000256" key="2">
    <source>
        <dbReference type="ARBA" id="ARBA00010790"/>
    </source>
</evidence>
<keyword evidence="8" id="KW-1185">Reference proteome</keyword>
<evidence type="ECO:0000256" key="5">
    <source>
        <dbReference type="ARBA" id="ARBA00023002"/>
    </source>
</evidence>
<evidence type="ECO:0000256" key="1">
    <source>
        <dbReference type="ARBA" id="ARBA00001974"/>
    </source>
</evidence>
<dbReference type="PANTHER" id="PTHR42784">
    <property type="entry name" value="PYRANOSE 2-OXIDASE"/>
    <property type="match status" value="1"/>
</dbReference>
<evidence type="ECO:0000313" key="8">
    <source>
        <dbReference type="Proteomes" id="UP001185012"/>
    </source>
</evidence>
<dbReference type="Pfam" id="PF05199">
    <property type="entry name" value="GMC_oxred_C"/>
    <property type="match status" value="1"/>
</dbReference>
<reference evidence="7 8" key="1">
    <citation type="submission" date="2023-07" db="EMBL/GenBank/DDBJ databases">
        <title>Genomic Encyclopedia of Type Strains, Phase IV (KMG-IV): sequencing the most valuable type-strain genomes for metagenomic binning, comparative biology and taxonomic classification.</title>
        <authorList>
            <person name="Goeker M."/>
        </authorList>
    </citation>
    <scope>NUCLEOTIDE SEQUENCE [LARGE SCALE GENOMIC DNA]</scope>
    <source>
        <strain evidence="7 8">DSM 45903</strain>
    </source>
</reference>
<dbReference type="RefSeq" id="WP_309861639.1">
    <property type="nucleotide sequence ID" value="NZ_JAVDQG010000001.1"/>
</dbReference>
<dbReference type="EMBL" id="JAVDQG010000001">
    <property type="protein sequence ID" value="MDR6224375.1"/>
    <property type="molecule type" value="Genomic_DNA"/>
</dbReference>
<evidence type="ECO:0000259" key="6">
    <source>
        <dbReference type="Pfam" id="PF05199"/>
    </source>
</evidence>
<dbReference type="PANTHER" id="PTHR42784:SF1">
    <property type="entry name" value="PYRANOSE 2-OXIDASE"/>
    <property type="match status" value="1"/>
</dbReference>
<dbReference type="InterPro" id="IPR007867">
    <property type="entry name" value="GMC_OxRtase_C"/>
</dbReference>
<feature type="domain" description="Glucose-methanol-choline oxidoreductase C-terminal" evidence="6">
    <location>
        <begin position="424"/>
        <end position="546"/>
    </location>
</feature>
<evidence type="ECO:0000256" key="3">
    <source>
        <dbReference type="ARBA" id="ARBA00022630"/>
    </source>
</evidence>
<dbReference type="Gene3D" id="3.50.50.60">
    <property type="entry name" value="FAD/NAD(P)-binding domain"/>
    <property type="match status" value="2"/>
</dbReference>
<dbReference type="InterPro" id="IPR051473">
    <property type="entry name" value="P2Ox-like"/>
</dbReference>
<comment type="cofactor">
    <cofactor evidence="1">
        <name>FAD</name>
        <dbReference type="ChEBI" id="CHEBI:57692"/>
    </cofactor>
</comment>
<dbReference type="InterPro" id="IPR036188">
    <property type="entry name" value="FAD/NAD-bd_sf"/>
</dbReference>
<name>A0ABU1IHX8_9BACL</name>
<comment type="similarity">
    <text evidence="2">Belongs to the GMC oxidoreductase family.</text>
</comment>
<sequence>MKVVIGDKKDTLRKLSQTHRMELKNLLSWNPHIPDVDAPIDGVIVYLSPSQAKTAAYNRPVAPPCPPIPAPLKPMPQWISLTPLEKMEKTDYDVLIVGSGAGGGATLWRLCEQWGNNGKKVGVVERGDLLLPTHSQNIPTLDFKRRTDFYLTVATPIGAKLPDMPGSLKVFALGGKTLFWWTVTPRMDEVDLQDWPVSFTEMNKYYNIAENVMNVNKRFTKGSSMTEQLVERLRNNHFPETTPLPLAADLQPTRFGQVHSNVFFSSILFLARALFIRPFDLAVKTRGVEVLTERNRVVGLRVMTPDKKSHYLKAKNVVLSTNTFETARILLYSRIPGEAIGHYLANHSKIVGVGRVSRGDFPEVLGSMGILVPRTAGRPYQIQFHGPMDTPDLYLWYPAYQEKPLKAEWEFDIQTFGVVESRYENRVYLDPSRVDEDGIPEFQVDFQYSEKDLEVIRQMEAGTRQAIADMGIATLVPDEYGQDLCLRPPGDDTHELGSCRMGVDPATSTTNPFGQVHQISGLYVADNSILPTAGAANPTLSTVALAIRTADYIVNRLG</sequence>
<dbReference type="Proteomes" id="UP001185012">
    <property type="component" value="Unassembled WGS sequence"/>
</dbReference>
<proteinExistence type="inferred from homology"/>
<gene>
    <name evidence="7" type="ORF">JOE21_000363</name>
</gene>
<keyword evidence="5" id="KW-0560">Oxidoreductase</keyword>
<protein>
    <submittedName>
        <fullName evidence="7">Choline dehydrogenase-like flavoprotein</fullName>
    </submittedName>
</protein>
<keyword evidence="3" id="KW-0285">Flavoprotein</keyword>
<keyword evidence="4" id="KW-0274">FAD</keyword>
<organism evidence="7 8">
    <name type="scientific">Desmospora profundinema</name>
    <dbReference type="NCBI Taxonomy" id="1571184"/>
    <lineage>
        <taxon>Bacteria</taxon>
        <taxon>Bacillati</taxon>
        <taxon>Bacillota</taxon>
        <taxon>Bacilli</taxon>
        <taxon>Bacillales</taxon>
        <taxon>Thermoactinomycetaceae</taxon>
        <taxon>Desmospora</taxon>
    </lineage>
</organism>
<dbReference type="SUPFAM" id="SSF54373">
    <property type="entry name" value="FAD-linked reductases, C-terminal domain"/>
    <property type="match status" value="1"/>
</dbReference>
<comment type="caution">
    <text evidence="7">The sequence shown here is derived from an EMBL/GenBank/DDBJ whole genome shotgun (WGS) entry which is preliminary data.</text>
</comment>
<evidence type="ECO:0000256" key="4">
    <source>
        <dbReference type="ARBA" id="ARBA00022827"/>
    </source>
</evidence>
<accession>A0ABU1IHX8</accession>
<evidence type="ECO:0000313" key="7">
    <source>
        <dbReference type="EMBL" id="MDR6224375.1"/>
    </source>
</evidence>